<dbReference type="EMBL" id="OU963867">
    <property type="protein sequence ID" value="CAH0392102.1"/>
    <property type="molecule type" value="Genomic_DNA"/>
</dbReference>
<name>A0A9P0AHV1_BEMTA</name>
<gene>
    <name evidence="1" type="ORF">BEMITA_LOCUS10658</name>
</gene>
<reference evidence="1" key="1">
    <citation type="submission" date="2021-12" db="EMBL/GenBank/DDBJ databases">
        <authorList>
            <person name="King R."/>
        </authorList>
    </citation>
    <scope>NUCLEOTIDE SEQUENCE</scope>
</reference>
<protein>
    <submittedName>
        <fullName evidence="1">Uncharacterized protein</fullName>
    </submittedName>
</protein>
<evidence type="ECO:0000313" key="2">
    <source>
        <dbReference type="Proteomes" id="UP001152759"/>
    </source>
</evidence>
<dbReference type="AlphaFoldDB" id="A0A9P0AHV1"/>
<sequence length="356" mass="40780">MTFGYKAFDSRVLIKAKLSSLYFITNVPCINLSDNCNDLMVSELYVIKDQLSIIYSHIGSEGYDFIRTLVAAEYGTVIPKIWTNFYSLGDELVSPFGHMLRSILSDIMSRTCAYSQFYRISKNLKEFLKIHGRRISRNLVSKDVYAVHFICKPVECEIVGGTVDLFCPENEDTQLRHSFAEWALGIRSACRIALRIGQPDLLEIARFEETALNLLSALFSDTALRRFCGKEIYMDPKTYDSNIAHSLKSNFAPFLSVLNKSMKLKIRNIHQVFELDEEYVRNIKTHLAYYLTDEILLALANREYARIEEVRDVRSSFSHPAVTAFLVGYLHMDRIAGICILPVSLYSHNYAPEEPN</sequence>
<dbReference type="Proteomes" id="UP001152759">
    <property type="component" value="Chromosome 6"/>
</dbReference>
<evidence type="ECO:0000313" key="1">
    <source>
        <dbReference type="EMBL" id="CAH0392102.1"/>
    </source>
</evidence>
<proteinExistence type="predicted"/>
<accession>A0A9P0AHV1</accession>
<keyword evidence="2" id="KW-1185">Reference proteome</keyword>
<organism evidence="1 2">
    <name type="scientific">Bemisia tabaci</name>
    <name type="common">Sweetpotato whitefly</name>
    <name type="synonym">Aleurodes tabaci</name>
    <dbReference type="NCBI Taxonomy" id="7038"/>
    <lineage>
        <taxon>Eukaryota</taxon>
        <taxon>Metazoa</taxon>
        <taxon>Ecdysozoa</taxon>
        <taxon>Arthropoda</taxon>
        <taxon>Hexapoda</taxon>
        <taxon>Insecta</taxon>
        <taxon>Pterygota</taxon>
        <taxon>Neoptera</taxon>
        <taxon>Paraneoptera</taxon>
        <taxon>Hemiptera</taxon>
        <taxon>Sternorrhyncha</taxon>
        <taxon>Aleyrodoidea</taxon>
        <taxon>Aleyrodidae</taxon>
        <taxon>Aleyrodinae</taxon>
        <taxon>Bemisia</taxon>
    </lineage>
</organism>